<keyword evidence="1" id="KW-1133">Transmembrane helix</keyword>
<keyword evidence="1" id="KW-0812">Transmembrane</keyword>
<feature type="transmembrane region" description="Helical" evidence="1">
    <location>
        <begin position="29"/>
        <end position="51"/>
    </location>
</feature>
<evidence type="ECO:0000313" key="3">
    <source>
        <dbReference type="Proteomes" id="UP000799428"/>
    </source>
</evidence>
<keyword evidence="1" id="KW-0472">Membrane</keyword>
<dbReference type="AlphaFoldDB" id="A0A6G1JXC4"/>
<proteinExistence type="predicted"/>
<dbReference type="Proteomes" id="UP000799428">
    <property type="component" value="Unassembled WGS sequence"/>
</dbReference>
<sequence>MKEDISPTSVTPVTVVYTTASADTLRRGVIAGIVLGLLGGRLPVCFLGYWVGSQTLLRVGWEDLEWTVWDRSGKGKGEG</sequence>
<gene>
    <name evidence="2" type="ORF">K504DRAFT_460779</name>
</gene>
<protein>
    <submittedName>
        <fullName evidence="2">Uncharacterized protein</fullName>
    </submittedName>
</protein>
<organism evidence="2 3">
    <name type="scientific">Pleomassaria siparia CBS 279.74</name>
    <dbReference type="NCBI Taxonomy" id="1314801"/>
    <lineage>
        <taxon>Eukaryota</taxon>
        <taxon>Fungi</taxon>
        <taxon>Dikarya</taxon>
        <taxon>Ascomycota</taxon>
        <taxon>Pezizomycotina</taxon>
        <taxon>Dothideomycetes</taxon>
        <taxon>Pleosporomycetidae</taxon>
        <taxon>Pleosporales</taxon>
        <taxon>Pleomassariaceae</taxon>
        <taxon>Pleomassaria</taxon>
    </lineage>
</organism>
<keyword evidence="3" id="KW-1185">Reference proteome</keyword>
<evidence type="ECO:0000256" key="1">
    <source>
        <dbReference type="SAM" id="Phobius"/>
    </source>
</evidence>
<accession>A0A6G1JXC4</accession>
<name>A0A6G1JXC4_9PLEO</name>
<evidence type="ECO:0000313" key="2">
    <source>
        <dbReference type="EMBL" id="KAF2704993.1"/>
    </source>
</evidence>
<dbReference type="EMBL" id="MU005780">
    <property type="protein sequence ID" value="KAF2704993.1"/>
    <property type="molecule type" value="Genomic_DNA"/>
</dbReference>
<reference evidence="2" key="1">
    <citation type="journal article" date="2020" name="Stud. Mycol.">
        <title>101 Dothideomycetes genomes: a test case for predicting lifestyles and emergence of pathogens.</title>
        <authorList>
            <person name="Haridas S."/>
            <person name="Albert R."/>
            <person name="Binder M."/>
            <person name="Bloem J."/>
            <person name="Labutti K."/>
            <person name="Salamov A."/>
            <person name="Andreopoulos B."/>
            <person name="Baker S."/>
            <person name="Barry K."/>
            <person name="Bills G."/>
            <person name="Bluhm B."/>
            <person name="Cannon C."/>
            <person name="Castanera R."/>
            <person name="Culley D."/>
            <person name="Daum C."/>
            <person name="Ezra D."/>
            <person name="Gonzalez J."/>
            <person name="Henrissat B."/>
            <person name="Kuo A."/>
            <person name="Liang C."/>
            <person name="Lipzen A."/>
            <person name="Lutzoni F."/>
            <person name="Magnuson J."/>
            <person name="Mondo S."/>
            <person name="Nolan M."/>
            <person name="Ohm R."/>
            <person name="Pangilinan J."/>
            <person name="Park H.-J."/>
            <person name="Ramirez L."/>
            <person name="Alfaro M."/>
            <person name="Sun H."/>
            <person name="Tritt A."/>
            <person name="Yoshinaga Y."/>
            <person name="Zwiers L.-H."/>
            <person name="Turgeon B."/>
            <person name="Goodwin S."/>
            <person name="Spatafora J."/>
            <person name="Crous P."/>
            <person name="Grigoriev I."/>
        </authorList>
    </citation>
    <scope>NUCLEOTIDE SEQUENCE</scope>
    <source>
        <strain evidence="2">CBS 279.74</strain>
    </source>
</reference>